<dbReference type="EMBL" id="JBBPEH010000009">
    <property type="protein sequence ID" value="KAK7534250.1"/>
    <property type="molecule type" value="Genomic_DNA"/>
</dbReference>
<organism evidence="3 4">
    <name type="scientific">Phyllosticta citribraziliensis</name>
    <dbReference type="NCBI Taxonomy" id="989973"/>
    <lineage>
        <taxon>Eukaryota</taxon>
        <taxon>Fungi</taxon>
        <taxon>Dikarya</taxon>
        <taxon>Ascomycota</taxon>
        <taxon>Pezizomycotina</taxon>
        <taxon>Dothideomycetes</taxon>
        <taxon>Dothideomycetes incertae sedis</taxon>
        <taxon>Botryosphaeriales</taxon>
        <taxon>Phyllostictaceae</taxon>
        <taxon>Phyllosticta</taxon>
    </lineage>
</organism>
<evidence type="ECO:0000256" key="1">
    <source>
        <dbReference type="SAM" id="MobiDB-lite"/>
    </source>
</evidence>
<keyword evidence="2" id="KW-0472">Membrane</keyword>
<feature type="region of interest" description="Disordered" evidence="1">
    <location>
        <begin position="72"/>
        <end position="92"/>
    </location>
</feature>
<proteinExistence type="predicted"/>
<dbReference type="Proteomes" id="UP001360953">
    <property type="component" value="Unassembled WGS sequence"/>
</dbReference>
<feature type="compositionally biased region" description="Polar residues" evidence="1">
    <location>
        <begin position="300"/>
        <end position="312"/>
    </location>
</feature>
<keyword evidence="2" id="KW-0812">Transmembrane</keyword>
<accession>A0ABR1LGB3</accession>
<feature type="compositionally biased region" description="Basic and acidic residues" evidence="1">
    <location>
        <begin position="336"/>
        <end position="369"/>
    </location>
</feature>
<feature type="compositionally biased region" description="Basic and acidic residues" evidence="1">
    <location>
        <begin position="313"/>
        <end position="327"/>
    </location>
</feature>
<feature type="region of interest" description="Disordered" evidence="1">
    <location>
        <begin position="1"/>
        <end position="37"/>
    </location>
</feature>
<dbReference type="RefSeq" id="XP_066653289.1">
    <property type="nucleotide sequence ID" value="XM_066798342.1"/>
</dbReference>
<reference evidence="3 4" key="1">
    <citation type="submission" date="2024-04" db="EMBL/GenBank/DDBJ databases">
        <title>Phyllosticta paracitricarpa is synonymous to the EU quarantine fungus P. citricarpa based on phylogenomic analyses.</title>
        <authorList>
            <consortium name="Lawrence Berkeley National Laboratory"/>
            <person name="Van ingen-buijs V.A."/>
            <person name="Van westerhoven A.C."/>
            <person name="Haridas S."/>
            <person name="Skiadas P."/>
            <person name="Martin F."/>
            <person name="Groenewald J.Z."/>
            <person name="Crous P.W."/>
            <person name="Seidl M.F."/>
        </authorList>
    </citation>
    <scope>NUCLEOTIDE SEQUENCE [LARGE SCALE GENOMIC DNA]</scope>
    <source>
        <strain evidence="3 4">CPC 17464</strain>
    </source>
</reference>
<keyword evidence="2" id="KW-1133">Transmembrane helix</keyword>
<dbReference type="GeneID" id="92031248"/>
<feature type="region of interest" description="Disordered" evidence="1">
    <location>
        <begin position="165"/>
        <end position="196"/>
    </location>
</feature>
<evidence type="ECO:0000313" key="3">
    <source>
        <dbReference type="EMBL" id="KAK7534250.1"/>
    </source>
</evidence>
<sequence length="369" mass="39433">MSPIATILSVDFPTPVGTAEPSITPEPSSPEPSSSTEISIAVTTNSDGKVSTTTVKEYIPLTDCTTYYKGGTGCRLPGSDGSGEEEDSSRSKKPTLVIALSVGIAVPFLIGTAILLLLRRQRRKRNQICIQSNTYNVDQRSQPHQNRSISHRARYLVMHLFSSGRSSKTSSSEPSDAHGAFKAGAKGGREKPSAVPELDGFPKAAGGSIISTPNMTASPDMPAHPAINSAALHFGSDASGFRGSGMNITWGRGTDSVDGGCCHHNDCDWSCVSRHARLASEKDGVSLPVELEAREAQKKVASTQEKVGQVESSDGRGKEQEHDRDASRLPGSNDHQTWESRAFERELAVGEPDSFGHRAGDTIDTEERK</sequence>
<protein>
    <submittedName>
        <fullName evidence="3">Uncharacterized protein</fullName>
    </submittedName>
</protein>
<feature type="transmembrane region" description="Helical" evidence="2">
    <location>
        <begin position="96"/>
        <end position="118"/>
    </location>
</feature>
<feature type="region of interest" description="Disordered" evidence="1">
    <location>
        <begin position="296"/>
        <end position="369"/>
    </location>
</feature>
<keyword evidence="4" id="KW-1185">Reference proteome</keyword>
<feature type="compositionally biased region" description="Low complexity" evidence="1">
    <location>
        <begin position="20"/>
        <end position="37"/>
    </location>
</feature>
<name>A0ABR1LGB3_9PEZI</name>
<evidence type="ECO:0000313" key="4">
    <source>
        <dbReference type="Proteomes" id="UP001360953"/>
    </source>
</evidence>
<feature type="compositionally biased region" description="Low complexity" evidence="1">
    <location>
        <begin position="165"/>
        <end position="184"/>
    </location>
</feature>
<comment type="caution">
    <text evidence="3">The sequence shown here is derived from an EMBL/GenBank/DDBJ whole genome shotgun (WGS) entry which is preliminary data.</text>
</comment>
<gene>
    <name evidence="3" type="ORF">J3D65DRAFT_605254</name>
</gene>
<evidence type="ECO:0000256" key="2">
    <source>
        <dbReference type="SAM" id="Phobius"/>
    </source>
</evidence>